<dbReference type="Proteomes" id="UP001107558">
    <property type="component" value="Chromosome 4"/>
</dbReference>
<name>A0A9J6BJR7_POLVA</name>
<evidence type="ECO:0000313" key="4">
    <source>
        <dbReference type="Proteomes" id="UP001107558"/>
    </source>
</evidence>
<dbReference type="AlphaFoldDB" id="A0A9J6BJR7"/>
<feature type="domain" description="Endonuclease/exonuclease/phosphatase" evidence="2">
    <location>
        <begin position="8"/>
        <end position="145"/>
    </location>
</feature>
<comment type="caution">
    <text evidence="3">The sequence shown here is derived from an EMBL/GenBank/DDBJ whole genome shotgun (WGS) entry which is preliminary data.</text>
</comment>
<keyword evidence="4" id="KW-1185">Reference proteome</keyword>
<dbReference type="InterPro" id="IPR000477">
    <property type="entry name" value="RT_dom"/>
</dbReference>
<evidence type="ECO:0000259" key="2">
    <source>
        <dbReference type="Pfam" id="PF03372"/>
    </source>
</evidence>
<evidence type="ECO:0000313" key="3">
    <source>
        <dbReference type="EMBL" id="KAG5669630.1"/>
    </source>
</evidence>
<dbReference type="GO" id="GO:0003824">
    <property type="term" value="F:catalytic activity"/>
    <property type="evidence" value="ECO:0007669"/>
    <property type="project" value="InterPro"/>
</dbReference>
<dbReference type="InterPro" id="IPR036691">
    <property type="entry name" value="Endo/exonu/phosph_ase_sf"/>
</dbReference>
<dbReference type="OrthoDB" id="8033718at2759"/>
<feature type="domain" description="Reverse transcriptase" evidence="1">
    <location>
        <begin position="200"/>
        <end position="244"/>
    </location>
</feature>
<dbReference type="EMBL" id="JADBJN010000004">
    <property type="protein sequence ID" value="KAG5669630.1"/>
    <property type="molecule type" value="Genomic_DNA"/>
</dbReference>
<dbReference type="InterPro" id="IPR052560">
    <property type="entry name" value="RdDP_mobile_element"/>
</dbReference>
<sequence>MALKTAIWNAHSVCNKINELSVFLNDYNIDLILLSETWTNVNSRVDIIGYNYYRVDRVHGGVLIYIKSSIPHKFHSSLVLNYAESVTISIDNKFLISSIYCSPSVTRLEARNFFNKISSIQGPHFIGGDFNAKHIAWNNPTDSDKAELLAQSFQKNHVIPQSRSLEVESSVNMIDDFNDNTFAIIESSEVVEVLESLNIKKAPGLDGVPQGSILAPHLFNLYINDIPKPINGDISLYADDTALSFGVSWKNLKLC</sequence>
<reference evidence="3" key="1">
    <citation type="submission" date="2021-03" db="EMBL/GenBank/DDBJ databases">
        <title>Chromosome level genome of the anhydrobiotic midge Polypedilum vanderplanki.</title>
        <authorList>
            <person name="Yoshida Y."/>
            <person name="Kikawada T."/>
            <person name="Gusev O."/>
        </authorList>
    </citation>
    <scope>NUCLEOTIDE SEQUENCE</scope>
    <source>
        <strain evidence="3">NIAS01</strain>
        <tissue evidence="3">Whole body or cell culture</tissue>
    </source>
</reference>
<dbReference type="SUPFAM" id="SSF56219">
    <property type="entry name" value="DNase I-like"/>
    <property type="match status" value="1"/>
</dbReference>
<dbReference type="PANTHER" id="PTHR36688:SF2">
    <property type="entry name" value="ENDONUCLEASE_EXONUCLEASE_PHOSPHATASE DOMAIN-CONTAINING PROTEIN"/>
    <property type="match status" value="1"/>
</dbReference>
<dbReference type="Gene3D" id="3.60.10.10">
    <property type="entry name" value="Endonuclease/exonuclease/phosphatase"/>
    <property type="match status" value="1"/>
</dbReference>
<dbReference type="Pfam" id="PF00078">
    <property type="entry name" value="RVT_1"/>
    <property type="match status" value="1"/>
</dbReference>
<accession>A0A9J6BJR7</accession>
<evidence type="ECO:0000259" key="1">
    <source>
        <dbReference type="Pfam" id="PF00078"/>
    </source>
</evidence>
<dbReference type="Pfam" id="PF03372">
    <property type="entry name" value="Exo_endo_phos"/>
    <property type="match status" value="1"/>
</dbReference>
<gene>
    <name evidence="3" type="ORF">PVAND_017515</name>
</gene>
<organism evidence="3 4">
    <name type="scientific">Polypedilum vanderplanki</name>
    <name type="common">Sleeping chironomid midge</name>
    <dbReference type="NCBI Taxonomy" id="319348"/>
    <lineage>
        <taxon>Eukaryota</taxon>
        <taxon>Metazoa</taxon>
        <taxon>Ecdysozoa</taxon>
        <taxon>Arthropoda</taxon>
        <taxon>Hexapoda</taxon>
        <taxon>Insecta</taxon>
        <taxon>Pterygota</taxon>
        <taxon>Neoptera</taxon>
        <taxon>Endopterygota</taxon>
        <taxon>Diptera</taxon>
        <taxon>Nematocera</taxon>
        <taxon>Chironomoidea</taxon>
        <taxon>Chironomidae</taxon>
        <taxon>Chironominae</taxon>
        <taxon>Polypedilum</taxon>
        <taxon>Polypedilum</taxon>
    </lineage>
</organism>
<protein>
    <submittedName>
        <fullName evidence="3">Uncharacterized protein</fullName>
    </submittedName>
</protein>
<proteinExistence type="predicted"/>
<dbReference type="InterPro" id="IPR005135">
    <property type="entry name" value="Endo/exonuclease/phosphatase"/>
</dbReference>
<dbReference type="PANTHER" id="PTHR36688">
    <property type="entry name" value="ENDO/EXONUCLEASE/PHOSPHATASE DOMAIN-CONTAINING PROTEIN"/>
    <property type="match status" value="1"/>
</dbReference>